<evidence type="ECO:0000256" key="3">
    <source>
        <dbReference type="ARBA" id="ARBA00023211"/>
    </source>
</evidence>
<dbReference type="GO" id="GO:0009117">
    <property type="term" value="P:nucleotide metabolic process"/>
    <property type="evidence" value="ECO:0007669"/>
    <property type="project" value="InterPro"/>
</dbReference>
<dbReference type="EMBL" id="AQRA01000010">
    <property type="protein sequence ID" value="EZH71953.1"/>
    <property type="molecule type" value="Genomic_DNA"/>
</dbReference>
<dbReference type="InterPro" id="IPR017850">
    <property type="entry name" value="Alkaline_phosphatase_core_sf"/>
</dbReference>
<accession>A0A023BQI9</accession>
<comment type="similarity">
    <text evidence="1">Belongs to the phosphopentomutase family.</text>
</comment>
<protein>
    <submittedName>
        <fullName evidence="5">Phosphoglyceromutase</fullName>
    </submittedName>
</protein>
<keyword evidence="2" id="KW-0479">Metal-binding</keyword>
<dbReference type="RefSeq" id="WP_034246185.1">
    <property type="nucleotide sequence ID" value="NZ_AQRA01000010.1"/>
</dbReference>
<dbReference type="AlphaFoldDB" id="A0A023BQI9"/>
<dbReference type="GO" id="GO:0008973">
    <property type="term" value="F:phosphopentomutase activity"/>
    <property type="evidence" value="ECO:0007669"/>
    <property type="project" value="InterPro"/>
</dbReference>
<evidence type="ECO:0000256" key="2">
    <source>
        <dbReference type="ARBA" id="ARBA00022723"/>
    </source>
</evidence>
<dbReference type="InterPro" id="IPR010045">
    <property type="entry name" value="DeoB"/>
</dbReference>
<evidence type="ECO:0000256" key="1">
    <source>
        <dbReference type="ARBA" id="ARBA00010373"/>
    </source>
</evidence>
<dbReference type="OrthoDB" id="9778226at2"/>
<dbReference type="STRING" id="1317122.ATO12_04860"/>
<dbReference type="GO" id="GO:0005829">
    <property type="term" value="C:cytosol"/>
    <property type="evidence" value="ECO:0007669"/>
    <property type="project" value="TreeGrafter"/>
</dbReference>
<evidence type="ECO:0000313" key="5">
    <source>
        <dbReference type="EMBL" id="EZH71953.1"/>
    </source>
</evidence>
<dbReference type="InterPro" id="IPR006124">
    <property type="entry name" value="Metalloenzyme"/>
</dbReference>
<evidence type="ECO:0000259" key="4">
    <source>
        <dbReference type="Pfam" id="PF01676"/>
    </source>
</evidence>
<gene>
    <name evidence="5" type="ORF">ATO12_04860</name>
</gene>
<keyword evidence="6" id="KW-1185">Reference proteome</keyword>
<feature type="domain" description="Metalloenzyme" evidence="4">
    <location>
        <begin position="4"/>
        <end position="279"/>
    </location>
</feature>
<name>A0A023BQI9_9FLAO</name>
<dbReference type="Pfam" id="PF01676">
    <property type="entry name" value="Metalloenzyme"/>
    <property type="match status" value="1"/>
</dbReference>
<dbReference type="PANTHER" id="PTHR21110:SF0">
    <property type="entry name" value="PHOSPHOPENTOMUTASE"/>
    <property type="match status" value="1"/>
</dbReference>
<dbReference type="eggNOG" id="COG1015">
    <property type="taxonomic scope" value="Bacteria"/>
</dbReference>
<sequence length="309" mass="34835">MKNKLIFIFLDGVGLGKNVKSNPFTKAFMPTLFSLVGEKLTDTSNVVKQNFLTKGIDACLGVEGIPQSATGQTSLFTGYNAQAFLGHHLMAYPNDQLITMINKRSIFKYAKENCIKSIFANSYTDGFFKSFDKNSSNYSVTTRCVLAAKNNFNTMTDLVEGRAVHWDITNLTLQDMPNNKIPLITPFIAGENLKNLTNDYDLILYECFLPDLIGHRKDMNKSIMFLEMFDEFLHGIISDKSENIHVLITSDHGNIEDLSFGGHSKNEVPFIFMGKETHHFLKVSAINEIFNTVFTKLFDTASITKFEKI</sequence>
<dbReference type="SUPFAM" id="SSF53649">
    <property type="entry name" value="Alkaline phosphatase-like"/>
    <property type="match status" value="1"/>
</dbReference>
<keyword evidence="3" id="KW-0464">Manganese</keyword>
<dbReference type="PANTHER" id="PTHR21110">
    <property type="entry name" value="PHOSPHOPENTOMUTASE"/>
    <property type="match status" value="1"/>
</dbReference>
<dbReference type="Proteomes" id="UP000023541">
    <property type="component" value="Unassembled WGS sequence"/>
</dbReference>
<evidence type="ECO:0000313" key="6">
    <source>
        <dbReference type="Proteomes" id="UP000023541"/>
    </source>
</evidence>
<comment type="caution">
    <text evidence="5">The sequence shown here is derived from an EMBL/GenBank/DDBJ whole genome shotgun (WGS) entry which is preliminary data.</text>
</comment>
<dbReference type="GO" id="GO:0000287">
    <property type="term" value="F:magnesium ion binding"/>
    <property type="evidence" value="ECO:0007669"/>
    <property type="project" value="InterPro"/>
</dbReference>
<dbReference type="Gene3D" id="3.40.720.10">
    <property type="entry name" value="Alkaline Phosphatase, subunit A"/>
    <property type="match status" value="1"/>
</dbReference>
<dbReference type="GO" id="GO:0043094">
    <property type="term" value="P:metabolic compound salvage"/>
    <property type="evidence" value="ECO:0007669"/>
    <property type="project" value="InterPro"/>
</dbReference>
<reference evidence="5 6" key="1">
    <citation type="submission" date="2014-04" db="EMBL/GenBank/DDBJ databases">
        <title>Aquimarina sp. 22II-S11-z7 Genome Sequencing.</title>
        <authorList>
            <person name="Lai Q."/>
        </authorList>
    </citation>
    <scope>NUCLEOTIDE SEQUENCE [LARGE SCALE GENOMIC DNA]</scope>
    <source>
        <strain evidence="5 6">22II-S11-z7</strain>
    </source>
</reference>
<organism evidence="5 6">
    <name type="scientific">Aquimarina atlantica</name>
    <dbReference type="NCBI Taxonomy" id="1317122"/>
    <lineage>
        <taxon>Bacteria</taxon>
        <taxon>Pseudomonadati</taxon>
        <taxon>Bacteroidota</taxon>
        <taxon>Flavobacteriia</taxon>
        <taxon>Flavobacteriales</taxon>
        <taxon>Flavobacteriaceae</taxon>
        <taxon>Aquimarina</taxon>
    </lineage>
</organism>
<proteinExistence type="inferred from homology"/>